<keyword evidence="1" id="KW-0472">Membrane</keyword>
<evidence type="ECO:0000313" key="3">
    <source>
        <dbReference type="Proteomes" id="UP000232145"/>
    </source>
</evidence>
<feature type="transmembrane region" description="Helical" evidence="1">
    <location>
        <begin position="198"/>
        <end position="215"/>
    </location>
</feature>
<sequence>MFILFDLITILCGAKLINDNFLNSKRFTEVFFLFLLVYIILTQEILSFFNVLNQTLPQYLISFLCFFCLIPFIKQIKFHVPKFPKPFFHRLAVSIFLVFLLLNLCIVLILPPHNHDSLAYQIPRIFGYLSQENYEIFRTNYWAQVTHPHGATSLYIWLWKGTGYLPLLQMFSLLSLLVLSISSFHIMELISANSNVKYFSLVANLFIVETLLISTTTQTDIIQTAIIFSSISLCLFLKNPLIHWNDSRIAIILGLMVFLLAAIKETFALYVLSMIPFFGKNLLPARIQFKFLGISLRNTFIIASIAFFGIFFGYTTNLKHYGSPIGPPEVLKEHTLIKDPIWISGFDNLIRFTSDILTLDGLPPQVFKETNRDIKTIVANIFAVISKHYLLPRNSRAEFNPEREQRIHEDFSYGGIWGIIVFLSAFVLLIKRPVHFPTIAQLFLYSAFLYFIINAFVGPYDPWRGRYFAGMFSFLIIPVSFFLFQTDKNAIRITIATLALTFASLYVISKREGREYIGKNSAFWKSFNTNSYTNDPDYKVIADLIYEKMEGKEKPISIGICIPQDTPSLFLYKYEGFRENNVITIFDYEDGLSPHLLSTVDYTFFHENYLEKIPSDFALKRGFYLRKTIRQ</sequence>
<evidence type="ECO:0000313" key="2">
    <source>
        <dbReference type="EMBL" id="PJZ86134.1"/>
    </source>
</evidence>
<feature type="transmembrane region" description="Helical" evidence="1">
    <location>
        <begin position="88"/>
        <end position="110"/>
    </location>
</feature>
<feature type="transmembrane region" description="Helical" evidence="1">
    <location>
        <begin position="490"/>
        <end position="509"/>
    </location>
</feature>
<organism evidence="2 3">
    <name type="scientific">Leptospira harrisiae</name>
    <dbReference type="NCBI Taxonomy" id="2023189"/>
    <lineage>
        <taxon>Bacteria</taxon>
        <taxon>Pseudomonadati</taxon>
        <taxon>Spirochaetota</taxon>
        <taxon>Spirochaetia</taxon>
        <taxon>Leptospirales</taxon>
        <taxon>Leptospiraceae</taxon>
        <taxon>Leptospira</taxon>
    </lineage>
</organism>
<dbReference type="AlphaFoldDB" id="A0A2N0AP84"/>
<feature type="transmembrane region" description="Helical" evidence="1">
    <location>
        <begin position="467"/>
        <end position="484"/>
    </location>
</feature>
<feature type="transmembrane region" description="Helical" evidence="1">
    <location>
        <begin position="164"/>
        <end position="186"/>
    </location>
</feature>
<evidence type="ECO:0008006" key="4">
    <source>
        <dbReference type="Google" id="ProtNLM"/>
    </source>
</evidence>
<feature type="transmembrane region" description="Helical" evidence="1">
    <location>
        <begin position="442"/>
        <end position="460"/>
    </location>
</feature>
<name>A0A2N0AP84_9LEPT</name>
<feature type="transmembrane region" description="Helical" evidence="1">
    <location>
        <begin position="411"/>
        <end position="430"/>
    </location>
</feature>
<reference evidence="2 3" key="1">
    <citation type="submission" date="2017-07" db="EMBL/GenBank/DDBJ databases">
        <title>Leptospira spp. isolated from tropical soils.</title>
        <authorList>
            <person name="Thibeaux R."/>
            <person name="Iraola G."/>
            <person name="Ferres I."/>
            <person name="Bierque E."/>
            <person name="Girault D."/>
            <person name="Soupe-Gilbert M.-E."/>
            <person name="Picardeau M."/>
            <person name="Goarant C."/>
        </authorList>
    </citation>
    <scope>NUCLEOTIDE SEQUENCE [LARGE SCALE GENOMIC DNA]</scope>
    <source>
        <strain evidence="2 3">FH2-B-A1</strain>
    </source>
</reference>
<feature type="transmembrane region" description="Helical" evidence="1">
    <location>
        <begin position="221"/>
        <end position="237"/>
    </location>
</feature>
<dbReference type="Proteomes" id="UP000232145">
    <property type="component" value="Unassembled WGS sequence"/>
</dbReference>
<proteinExistence type="predicted"/>
<feature type="transmembrane region" description="Helical" evidence="1">
    <location>
        <begin position="58"/>
        <end position="76"/>
    </location>
</feature>
<dbReference type="EMBL" id="NPDX01000001">
    <property type="protein sequence ID" value="PJZ86134.1"/>
    <property type="molecule type" value="Genomic_DNA"/>
</dbReference>
<comment type="caution">
    <text evidence="2">The sequence shown here is derived from an EMBL/GenBank/DDBJ whole genome shotgun (WGS) entry which is preliminary data.</text>
</comment>
<keyword evidence="1" id="KW-0812">Transmembrane</keyword>
<accession>A0A2N0AP84</accession>
<feature type="transmembrane region" description="Helical" evidence="1">
    <location>
        <begin position="30"/>
        <end position="52"/>
    </location>
</feature>
<gene>
    <name evidence="2" type="ORF">CH364_08175</name>
</gene>
<feature type="transmembrane region" description="Helical" evidence="1">
    <location>
        <begin position="291"/>
        <end position="314"/>
    </location>
</feature>
<feature type="transmembrane region" description="Helical" evidence="1">
    <location>
        <begin position="249"/>
        <end position="271"/>
    </location>
</feature>
<protein>
    <recommendedName>
        <fullName evidence="4">Glycosyltransferase RgtA/B/C/D-like domain-containing protein</fullName>
    </recommendedName>
</protein>
<keyword evidence="1" id="KW-1133">Transmembrane helix</keyword>
<evidence type="ECO:0000256" key="1">
    <source>
        <dbReference type="SAM" id="Phobius"/>
    </source>
</evidence>
<keyword evidence="3" id="KW-1185">Reference proteome</keyword>